<dbReference type="AlphaFoldDB" id="A0A4S2H157"/>
<gene>
    <name evidence="2" type="ORF">E5163_08440</name>
</gene>
<keyword evidence="3" id="KW-1185">Reference proteome</keyword>
<dbReference type="RefSeq" id="WP_135995682.1">
    <property type="nucleotide sequence ID" value="NZ_CP071057.1"/>
</dbReference>
<reference evidence="2 3" key="1">
    <citation type="journal article" date="2017" name="Int. J. Syst. Evol. Microbiol.">
        <title>Marinicauda algicola sp. nov., isolated from a marine red alga Rhodosorus marinus.</title>
        <authorList>
            <person name="Jeong S.E."/>
            <person name="Jeon S.H."/>
            <person name="Chun B.H."/>
            <person name="Kim D.W."/>
            <person name="Jeon C.O."/>
        </authorList>
    </citation>
    <scope>NUCLEOTIDE SEQUENCE [LARGE SCALE GENOMIC DNA]</scope>
    <source>
        <strain evidence="2 3">JCM 31718</strain>
    </source>
</reference>
<keyword evidence="1" id="KW-1133">Transmembrane helix</keyword>
<evidence type="ECO:0000256" key="1">
    <source>
        <dbReference type="SAM" id="Phobius"/>
    </source>
</evidence>
<sequence>MRFLVSALALVLAAYAAASFVPVTATLAFGLDPFALSPERAALIERLAPRDIAVWLAAVLFYLLTASAILRRHPRAVWLYALAIGCDLFGWQVVRSGEAFNPAFAGAPQAGVIILAAHFIALALVMVWARGWGEDARQARAL</sequence>
<dbReference type="Proteomes" id="UP000308054">
    <property type="component" value="Unassembled WGS sequence"/>
</dbReference>
<keyword evidence="1" id="KW-0472">Membrane</keyword>
<comment type="caution">
    <text evidence="2">The sequence shown here is derived from an EMBL/GenBank/DDBJ whole genome shotgun (WGS) entry which is preliminary data.</text>
</comment>
<organism evidence="2 3">
    <name type="scientific">Marinicauda algicola</name>
    <dbReference type="NCBI Taxonomy" id="2029849"/>
    <lineage>
        <taxon>Bacteria</taxon>
        <taxon>Pseudomonadati</taxon>
        <taxon>Pseudomonadota</taxon>
        <taxon>Alphaproteobacteria</taxon>
        <taxon>Maricaulales</taxon>
        <taxon>Maricaulaceae</taxon>
        <taxon>Marinicauda</taxon>
    </lineage>
</organism>
<dbReference type="EMBL" id="SRXW01000002">
    <property type="protein sequence ID" value="TGY89143.1"/>
    <property type="molecule type" value="Genomic_DNA"/>
</dbReference>
<protein>
    <submittedName>
        <fullName evidence="2">Uncharacterized protein</fullName>
    </submittedName>
</protein>
<feature type="transmembrane region" description="Helical" evidence="1">
    <location>
        <begin position="77"/>
        <end position="94"/>
    </location>
</feature>
<evidence type="ECO:0000313" key="2">
    <source>
        <dbReference type="EMBL" id="TGY89143.1"/>
    </source>
</evidence>
<feature type="transmembrane region" description="Helical" evidence="1">
    <location>
        <begin position="106"/>
        <end position="129"/>
    </location>
</feature>
<evidence type="ECO:0000313" key="3">
    <source>
        <dbReference type="Proteomes" id="UP000308054"/>
    </source>
</evidence>
<name>A0A4S2H157_9PROT</name>
<accession>A0A4S2H157</accession>
<proteinExistence type="predicted"/>
<feature type="transmembrane region" description="Helical" evidence="1">
    <location>
        <begin position="52"/>
        <end position="70"/>
    </location>
</feature>
<keyword evidence="1" id="KW-0812">Transmembrane</keyword>